<evidence type="ECO:0000313" key="2">
    <source>
        <dbReference type="Proteomes" id="UP000036987"/>
    </source>
</evidence>
<keyword evidence="2" id="KW-1185">Reference proteome</keyword>
<dbReference type="Proteomes" id="UP000036987">
    <property type="component" value="Unassembled WGS sequence"/>
</dbReference>
<comment type="caution">
    <text evidence="1">The sequence shown here is derived from an EMBL/GenBank/DDBJ whole genome shotgun (WGS) entry which is preliminary data.</text>
</comment>
<accession>A0A0K9PW50</accession>
<organism evidence="1 2">
    <name type="scientific">Zostera marina</name>
    <name type="common">Eelgrass</name>
    <dbReference type="NCBI Taxonomy" id="29655"/>
    <lineage>
        <taxon>Eukaryota</taxon>
        <taxon>Viridiplantae</taxon>
        <taxon>Streptophyta</taxon>
        <taxon>Embryophyta</taxon>
        <taxon>Tracheophyta</taxon>
        <taxon>Spermatophyta</taxon>
        <taxon>Magnoliopsida</taxon>
        <taxon>Liliopsida</taxon>
        <taxon>Zosteraceae</taxon>
        <taxon>Zostera</taxon>
    </lineage>
</organism>
<dbReference type="AlphaFoldDB" id="A0A0K9PW50"/>
<proteinExistence type="predicted"/>
<dbReference type="EMBL" id="LFYR01000589">
    <property type="protein sequence ID" value="KMZ73211.1"/>
    <property type="molecule type" value="Genomic_DNA"/>
</dbReference>
<reference evidence="2" key="1">
    <citation type="journal article" date="2016" name="Nature">
        <title>The genome of the seagrass Zostera marina reveals angiosperm adaptation to the sea.</title>
        <authorList>
            <person name="Olsen J.L."/>
            <person name="Rouze P."/>
            <person name="Verhelst B."/>
            <person name="Lin Y.-C."/>
            <person name="Bayer T."/>
            <person name="Collen J."/>
            <person name="Dattolo E."/>
            <person name="De Paoli E."/>
            <person name="Dittami S."/>
            <person name="Maumus F."/>
            <person name="Michel G."/>
            <person name="Kersting A."/>
            <person name="Lauritano C."/>
            <person name="Lohaus R."/>
            <person name="Toepel M."/>
            <person name="Tonon T."/>
            <person name="Vanneste K."/>
            <person name="Amirebrahimi M."/>
            <person name="Brakel J."/>
            <person name="Bostroem C."/>
            <person name="Chovatia M."/>
            <person name="Grimwood J."/>
            <person name="Jenkins J.W."/>
            <person name="Jueterbock A."/>
            <person name="Mraz A."/>
            <person name="Stam W.T."/>
            <person name="Tice H."/>
            <person name="Bornberg-Bauer E."/>
            <person name="Green P.J."/>
            <person name="Pearson G.A."/>
            <person name="Procaccini G."/>
            <person name="Duarte C.M."/>
            <person name="Schmutz J."/>
            <person name="Reusch T.B.H."/>
            <person name="Van de Peer Y."/>
        </authorList>
    </citation>
    <scope>NUCLEOTIDE SEQUENCE [LARGE SCALE GENOMIC DNA]</scope>
    <source>
        <strain evidence="2">cv. Finnish</strain>
    </source>
</reference>
<name>A0A0K9PW50_ZOSMR</name>
<sequence>MRIRHCSPHPRKSARVLEDDVCVGGDANWNSLAGFSILRPSHPHSVLLGILVNVMFKLTLKV</sequence>
<evidence type="ECO:0000313" key="1">
    <source>
        <dbReference type="EMBL" id="KMZ73211.1"/>
    </source>
</evidence>
<protein>
    <submittedName>
        <fullName evidence="1">Uncharacterized protein</fullName>
    </submittedName>
</protein>
<gene>
    <name evidence="1" type="ORF">ZOSMA_150G00100</name>
</gene>